<comment type="subcellular location">
    <subcellularLocation>
        <location evidence="1 7">Cytoplasm</location>
    </subcellularLocation>
</comment>
<dbReference type="GO" id="GO:0005975">
    <property type="term" value="P:carbohydrate metabolic process"/>
    <property type="evidence" value="ECO:0007669"/>
    <property type="project" value="InterPro"/>
</dbReference>
<gene>
    <name evidence="11" type="ORF">LX69_00122</name>
</gene>
<dbReference type="GO" id="GO:0016791">
    <property type="term" value="F:phosphatase activity"/>
    <property type="evidence" value="ECO:0007669"/>
    <property type="project" value="InterPro"/>
</dbReference>
<comment type="caution">
    <text evidence="11">The sequence shown here is derived from an EMBL/GenBank/DDBJ whole genome shotgun (WGS) entry which is preliminary data.</text>
</comment>
<evidence type="ECO:0000256" key="2">
    <source>
        <dbReference type="ARBA" id="ARBA00022490"/>
    </source>
</evidence>
<feature type="binding site" evidence="10">
    <location>
        <position position="122"/>
    </location>
    <ligand>
        <name>Zn(2+)</name>
        <dbReference type="ChEBI" id="CHEBI:29105"/>
    </ligand>
</feature>
<evidence type="ECO:0000256" key="3">
    <source>
        <dbReference type="ARBA" id="ARBA00022723"/>
    </source>
</evidence>
<feature type="binding site" evidence="10">
    <location>
        <position position="32"/>
    </location>
    <ligand>
        <name>Mg(2+)</name>
        <dbReference type="ChEBI" id="CHEBI:18420"/>
    </ligand>
</feature>
<dbReference type="Pfam" id="PF13242">
    <property type="entry name" value="Hydrolase_like"/>
    <property type="match status" value="1"/>
</dbReference>
<dbReference type="CDD" id="cd07503">
    <property type="entry name" value="HAD_HisB-N"/>
    <property type="match status" value="1"/>
</dbReference>
<dbReference type="InterPro" id="IPR004446">
    <property type="entry name" value="Heptose_bisP_phosphatase"/>
</dbReference>
<comment type="cofactor">
    <cofactor evidence="10">
        <name>Mg(2+)</name>
        <dbReference type="ChEBI" id="CHEBI:18420"/>
    </cofactor>
</comment>
<dbReference type="Proteomes" id="UP000249239">
    <property type="component" value="Unassembled WGS sequence"/>
</dbReference>
<dbReference type="EMBL" id="QKZK01000001">
    <property type="protein sequence ID" value="PZX20697.1"/>
    <property type="molecule type" value="Genomic_DNA"/>
</dbReference>
<dbReference type="PANTHER" id="PTHR42891:SF1">
    <property type="entry name" value="D-GLYCERO-BETA-D-MANNO-HEPTOSE-1,7-BISPHOSPHATE 7-PHOSPHATASE"/>
    <property type="match status" value="1"/>
</dbReference>
<reference evidence="11 12" key="1">
    <citation type="submission" date="2018-06" db="EMBL/GenBank/DDBJ databases">
        <title>Genomic Encyclopedia of Archaeal and Bacterial Type Strains, Phase II (KMG-II): from individual species to whole genera.</title>
        <authorList>
            <person name="Goeker M."/>
        </authorList>
    </citation>
    <scope>NUCLEOTIDE SEQUENCE [LARGE SCALE GENOMIC DNA]</scope>
    <source>
        <strain evidence="11 12">DSM 6779</strain>
    </source>
</reference>
<evidence type="ECO:0000313" key="11">
    <source>
        <dbReference type="EMBL" id="PZX20697.1"/>
    </source>
</evidence>
<feature type="binding site" evidence="10">
    <location>
        <position position="115"/>
    </location>
    <ligand>
        <name>Zn(2+)</name>
        <dbReference type="ChEBI" id="CHEBI:29105"/>
    </ligand>
</feature>
<keyword evidence="10" id="KW-0460">Magnesium</keyword>
<organism evidence="11 12">
    <name type="scientific">Breznakibacter xylanolyticus</name>
    <dbReference type="NCBI Taxonomy" id="990"/>
    <lineage>
        <taxon>Bacteria</taxon>
        <taxon>Pseudomonadati</taxon>
        <taxon>Bacteroidota</taxon>
        <taxon>Bacteroidia</taxon>
        <taxon>Marinilabiliales</taxon>
        <taxon>Marinilabiliaceae</taxon>
        <taxon>Breznakibacter</taxon>
    </lineage>
</organism>
<feature type="active site" description="Proton donor" evidence="8">
    <location>
        <position position="32"/>
    </location>
</feature>
<evidence type="ECO:0000256" key="7">
    <source>
        <dbReference type="PIRNR" id="PIRNR004682"/>
    </source>
</evidence>
<dbReference type="EC" id="3.1.3.-" evidence="7"/>
<feature type="site" description="Stabilizes the phosphoryl group" evidence="9">
    <location>
        <position position="126"/>
    </location>
</feature>
<dbReference type="Gene3D" id="3.40.50.1000">
    <property type="entry name" value="HAD superfamily/HAD-like"/>
    <property type="match status" value="1"/>
</dbReference>
<keyword evidence="3 10" id="KW-0479">Metal-binding</keyword>
<dbReference type="NCBIfam" id="TIGR01662">
    <property type="entry name" value="HAD-SF-IIIA"/>
    <property type="match status" value="1"/>
</dbReference>
<dbReference type="PIRSF" id="PIRSF004682">
    <property type="entry name" value="GmhB"/>
    <property type="match status" value="1"/>
</dbReference>
<dbReference type="InterPro" id="IPR006543">
    <property type="entry name" value="Histidinol-phos"/>
</dbReference>
<keyword evidence="5 7" id="KW-0119">Carbohydrate metabolism</keyword>
<evidence type="ECO:0000256" key="6">
    <source>
        <dbReference type="ARBA" id="ARBA00031828"/>
    </source>
</evidence>
<dbReference type="InterPro" id="IPR023214">
    <property type="entry name" value="HAD_sf"/>
</dbReference>
<dbReference type="InterPro" id="IPR006549">
    <property type="entry name" value="HAD-SF_hydro_IIIA"/>
</dbReference>
<comment type="cofactor">
    <cofactor evidence="10">
        <name>Zn(2+)</name>
        <dbReference type="ChEBI" id="CHEBI:29105"/>
    </cofactor>
</comment>
<proteinExistence type="inferred from homology"/>
<dbReference type="PANTHER" id="PTHR42891">
    <property type="entry name" value="D-GLYCERO-BETA-D-MANNO-HEPTOSE-1,7-BISPHOSPHATE 7-PHOSPHATASE"/>
    <property type="match status" value="1"/>
</dbReference>
<feature type="binding site" evidence="10">
    <location>
        <position position="30"/>
    </location>
    <ligand>
        <name>Mg(2+)</name>
        <dbReference type="ChEBI" id="CHEBI:18420"/>
    </ligand>
</feature>
<evidence type="ECO:0000256" key="8">
    <source>
        <dbReference type="PIRSR" id="PIRSR004682-1"/>
    </source>
</evidence>
<evidence type="ECO:0000256" key="5">
    <source>
        <dbReference type="ARBA" id="ARBA00023277"/>
    </source>
</evidence>
<accession>A0A2W7NRG8</accession>
<sequence>MIKTAKKIDAAAYSQLCNQHTMKHKAVFIDRDGVINSDEGHYYIYRVNDFVINPGIREGLKMLSDAGFMLVVVTNQGGVAKGIYTLDDVNAVHTHLQNELSQCGIQLSAIKVCPHHESVAPCSCRKPSPQMILEAINELEIDPNQSYLIGDSKRDIEAGEAAGLKRCFKIDANASIMDACQQIVNDRP</sequence>
<dbReference type="GO" id="GO:0046872">
    <property type="term" value="F:metal ion binding"/>
    <property type="evidence" value="ECO:0007669"/>
    <property type="project" value="UniProtKB-KW"/>
</dbReference>
<protein>
    <recommendedName>
        <fullName evidence="6 7">D,D-heptose 1,7-bisphosphate phosphatase</fullName>
        <ecNumber evidence="7">3.1.3.-</ecNumber>
    </recommendedName>
</protein>
<evidence type="ECO:0000256" key="9">
    <source>
        <dbReference type="PIRSR" id="PIRSR004682-3"/>
    </source>
</evidence>
<evidence type="ECO:0000256" key="1">
    <source>
        <dbReference type="ARBA" id="ARBA00004496"/>
    </source>
</evidence>
<dbReference type="SUPFAM" id="SSF56784">
    <property type="entry name" value="HAD-like"/>
    <property type="match status" value="1"/>
</dbReference>
<feature type="site" description="Contributes to substrate recognition" evidence="9">
    <location>
        <position position="125"/>
    </location>
</feature>
<evidence type="ECO:0000313" key="12">
    <source>
        <dbReference type="Proteomes" id="UP000249239"/>
    </source>
</evidence>
<dbReference type="AlphaFoldDB" id="A0A2W7NRG8"/>
<keyword evidence="4 7" id="KW-0378">Hydrolase</keyword>
<keyword evidence="12" id="KW-1185">Reference proteome</keyword>
<feature type="binding site" evidence="10">
    <location>
        <position position="113"/>
    </location>
    <ligand>
        <name>Zn(2+)</name>
        <dbReference type="ChEBI" id="CHEBI:29105"/>
    </ligand>
</feature>
<feature type="active site" description="Nucleophile" evidence="8">
    <location>
        <position position="30"/>
    </location>
</feature>
<dbReference type="GO" id="GO:0005737">
    <property type="term" value="C:cytoplasm"/>
    <property type="evidence" value="ECO:0007669"/>
    <property type="project" value="UniProtKB-SubCell"/>
</dbReference>
<feature type="site" description="Stabilizes the phosphoryl group" evidence="9">
    <location>
        <position position="74"/>
    </location>
</feature>
<evidence type="ECO:0000256" key="10">
    <source>
        <dbReference type="PIRSR" id="PIRSR004682-4"/>
    </source>
</evidence>
<keyword evidence="10" id="KW-0862">Zinc</keyword>
<comment type="similarity">
    <text evidence="7">Belongs to the gmhB family.</text>
</comment>
<keyword evidence="2 7" id="KW-0963">Cytoplasm</keyword>
<evidence type="ECO:0000256" key="4">
    <source>
        <dbReference type="ARBA" id="ARBA00022801"/>
    </source>
</evidence>
<dbReference type="InterPro" id="IPR036412">
    <property type="entry name" value="HAD-like_sf"/>
</dbReference>
<name>A0A2W7NRG8_9BACT</name>
<feature type="binding site" evidence="10">
    <location>
        <position position="151"/>
    </location>
    <ligand>
        <name>Mg(2+)</name>
        <dbReference type="ChEBI" id="CHEBI:18420"/>
    </ligand>
</feature>
<dbReference type="NCBIfam" id="TIGR01656">
    <property type="entry name" value="Histidinol-ppas"/>
    <property type="match status" value="1"/>
</dbReference>
<feature type="binding site" evidence="10">
    <location>
        <position position="124"/>
    </location>
    <ligand>
        <name>Zn(2+)</name>
        <dbReference type="ChEBI" id="CHEBI:29105"/>
    </ligand>
</feature>